<feature type="region of interest" description="Disordered" evidence="1">
    <location>
        <begin position="138"/>
        <end position="162"/>
    </location>
</feature>
<dbReference type="PANTHER" id="PTHR46060">
    <property type="entry name" value="MARINER MOS1 TRANSPOSASE-LIKE PROTEIN"/>
    <property type="match status" value="1"/>
</dbReference>
<dbReference type="EMBL" id="BMAT01009214">
    <property type="protein sequence ID" value="GFS01794.1"/>
    <property type="molecule type" value="Genomic_DNA"/>
</dbReference>
<dbReference type="Gene3D" id="3.30.420.10">
    <property type="entry name" value="Ribonuclease H-like superfamily/Ribonuclease H"/>
    <property type="match status" value="1"/>
</dbReference>
<dbReference type="InterPro" id="IPR036397">
    <property type="entry name" value="RNaseH_sf"/>
</dbReference>
<accession>A0AAV4HXZ0</accession>
<dbReference type="InterPro" id="IPR001888">
    <property type="entry name" value="Transposase_1"/>
</dbReference>
<feature type="region of interest" description="Disordered" evidence="1">
    <location>
        <begin position="204"/>
        <end position="227"/>
    </location>
</feature>
<evidence type="ECO:0000256" key="1">
    <source>
        <dbReference type="SAM" id="MobiDB-lite"/>
    </source>
</evidence>
<dbReference type="Pfam" id="PF01359">
    <property type="entry name" value="Transposase_1"/>
    <property type="match status" value="1"/>
</dbReference>
<dbReference type="GO" id="GO:0003676">
    <property type="term" value="F:nucleic acid binding"/>
    <property type="evidence" value="ECO:0007669"/>
    <property type="project" value="InterPro"/>
</dbReference>
<name>A0AAV4HXZ0_9GAST</name>
<sequence>MATMFWDAKGVTLLDILPQGQCINAAQYCSTLVRLRDAIHLKRPGLLRSGVVLQHDNATRHSANLTQQWLQRNGWELLPPPSHSPDLAPSDFHFFGPLKRHLGGMAFKTEGDHVGELKNWCAHLDLGFFRNLGSSRFSSRYGSNSDASDRSQRPMSYSEYSRSTGSLDIDYKKKYEDEKTENDRLRRELEETKKSLLEAKTELDRAMKQRDATRNSDRLTEKLKAENKKLKEENRALTRVVARLSK</sequence>
<dbReference type="InterPro" id="IPR052709">
    <property type="entry name" value="Transposase-MT_Hybrid"/>
</dbReference>
<comment type="caution">
    <text evidence="2">The sequence shown here is derived from an EMBL/GenBank/DDBJ whole genome shotgun (WGS) entry which is preliminary data.</text>
</comment>
<gene>
    <name evidence="2" type="ORF">ElyMa_004591000</name>
</gene>
<evidence type="ECO:0000313" key="2">
    <source>
        <dbReference type="EMBL" id="GFS01794.1"/>
    </source>
</evidence>
<proteinExistence type="predicted"/>
<protein>
    <submittedName>
        <fullName evidence="2">Histone-lysine N-methyltransferase SETMAR</fullName>
    </submittedName>
</protein>
<organism evidence="2 3">
    <name type="scientific">Elysia marginata</name>
    <dbReference type="NCBI Taxonomy" id="1093978"/>
    <lineage>
        <taxon>Eukaryota</taxon>
        <taxon>Metazoa</taxon>
        <taxon>Spiralia</taxon>
        <taxon>Lophotrochozoa</taxon>
        <taxon>Mollusca</taxon>
        <taxon>Gastropoda</taxon>
        <taxon>Heterobranchia</taxon>
        <taxon>Euthyneura</taxon>
        <taxon>Panpulmonata</taxon>
        <taxon>Sacoglossa</taxon>
        <taxon>Placobranchoidea</taxon>
        <taxon>Plakobranchidae</taxon>
        <taxon>Elysia</taxon>
    </lineage>
</organism>
<feature type="compositionally biased region" description="Polar residues" evidence="1">
    <location>
        <begin position="153"/>
        <end position="162"/>
    </location>
</feature>
<dbReference type="AlphaFoldDB" id="A0AAV4HXZ0"/>
<keyword evidence="3" id="KW-1185">Reference proteome</keyword>
<dbReference type="Gene3D" id="6.10.250.1820">
    <property type="match status" value="1"/>
</dbReference>
<dbReference type="Proteomes" id="UP000762676">
    <property type="component" value="Unassembled WGS sequence"/>
</dbReference>
<reference evidence="2 3" key="1">
    <citation type="journal article" date="2021" name="Elife">
        <title>Chloroplast acquisition without the gene transfer in kleptoplastic sea slugs, Plakobranchus ocellatus.</title>
        <authorList>
            <person name="Maeda T."/>
            <person name="Takahashi S."/>
            <person name="Yoshida T."/>
            <person name="Shimamura S."/>
            <person name="Takaki Y."/>
            <person name="Nagai Y."/>
            <person name="Toyoda A."/>
            <person name="Suzuki Y."/>
            <person name="Arimoto A."/>
            <person name="Ishii H."/>
            <person name="Satoh N."/>
            <person name="Nishiyama T."/>
            <person name="Hasebe M."/>
            <person name="Maruyama T."/>
            <person name="Minagawa J."/>
            <person name="Obokata J."/>
            <person name="Shigenobu S."/>
        </authorList>
    </citation>
    <scope>NUCLEOTIDE SEQUENCE [LARGE SCALE GENOMIC DNA]</scope>
</reference>
<dbReference type="PANTHER" id="PTHR46060:SF1">
    <property type="entry name" value="MARINER MOS1 TRANSPOSASE-LIKE PROTEIN"/>
    <property type="match status" value="1"/>
</dbReference>
<evidence type="ECO:0000313" key="3">
    <source>
        <dbReference type="Proteomes" id="UP000762676"/>
    </source>
</evidence>